<reference evidence="1 2" key="1">
    <citation type="journal article" date="2021" name="Environ. Microbiol.">
        <title>Gene family expansions and transcriptome signatures uncover fungal adaptations to wood decay.</title>
        <authorList>
            <person name="Hage H."/>
            <person name="Miyauchi S."/>
            <person name="Viragh M."/>
            <person name="Drula E."/>
            <person name="Min B."/>
            <person name="Chaduli D."/>
            <person name="Navarro D."/>
            <person name="Favel A."/>
            <person name="Norest M."/>
            <person name="Lesage-Meessen L."/>
            <person name="Balint B."/>
            <person name="Merenyi Z."/>
            <person name="de Eugenio L."/>
            <person name="Morin E."/>
            <person name="Martinez A.T."/>
            <person name="Baldrian P."/>
            <person name="Stursova M."/>
            <person name="Martinez M.J."/>
            <person name="Novotny C."/>
            <person name="Magnuson J.K."/>
            <person name="Spatafora J.W."/>
            <person name="Maurice S."/>
            <person name="Pangilinan J."/>
            <person name="Andreopoulos W."/>
            <person name="LaButti K."/>
            <person name="Hundley H."/>
            <person name="Na H."/>
            <person name="Kuo A."/>
            <person name="Barry K."/>
            <person name="Lipzen A."/>
            <person name="Henrissat B."/>
            <person name="Riley R."/>
            <person name="Ahrendt S."/>
            <person name="Nagy L.G."/>
            <person name="Grigoriev I.V."/>
            <person name="Martin F."/>
            <person name="Rosso M.N."/>
        </authorList>
    </citation>
    <scope>NUCLEOTIDE SEQUENCE [LARGE SCALE GENOMIC DNA]</scope>
    <source>
        <strain evidence="1 2">CIRM-BRFM 1785</strain>
    </source>
</reference>
<proteinExistence type="predicted"/>
<dbReference type="EMBL" id="JADCUA010000032">
    <property type="protein sequence ID" value="KAH9830317.1"/>
    <property type="molecule type" value="Genomic_DNA"/>
</dbReference>
<comment type="caution">
    <text evidence="1">The sequence shown here is derived from an EMBL/GenBank/DDBJ whole genome shotgun (WGS) entry which is preliminary data.</text>
</comment>
<keyword evidence="2" id="KW-1185">Reference proteome</keyword>
<dbReference type="Proteomes" id="UP000814176">
    <property type="component" value="Unassembled WGS sequence"/>
</dbReference>
<feature type="non-terminal residue" evidence="1">
    <location>
        <position position="1"/>
    </location>
</feature>
<accession>A0ABQ8K0W3</accession>
<organism evidence="1 2">
    <name type="scientific">Rhodofomes roseus</name>
    <dbReference type="NCBI Taxonomy" id="34475"/>
    <lineage>
        <taxon>Eukaryota</taxon>
        <taxon>Fungi</taxon>
        <taxon>Dikarya</taxon>
        <taxon>Basidiomycota</taxon>
        <taxon>Agaricomycotina</taxon>
        <taxon>Agaricomycetes</taxon>
        <taxon>Polyporales</taxon>
        <taxon>Rhodofomes</taxon>
    </lineage>
</organism>
<feature type="non-terminal residue" evidence="1">
    <location>
        <position position="161"/>
    </location>
</feature>
<gene>
    <name evidence="1" type="ORF">C8Q71DRAFT_695759</name>
</gene>
<name>A0ABQ8K0W3_9APHY</name>
<dbReference type="RefSeq" id="XP_047773639.1">
    <property type="nucleotide sequence ID" value="XM_047919913.1"/>
</dbReference>
<dbReference type="GeneID" id="72000645"/>
<sequence length="161" mass="18213">RRDFDGCFMHFNHFVKVHQQSLLHQKYLLGYLGRGAAVLCANSQPGVDAVLTGIRSLTAHTSNLIPILVQSKNDMHYTARPDERLFEAMNPYDLGIWGPNDANTNKRVIRVVFALAVQRENAQVTMKRREITKVGETFVSYDIWIAGLASRTITPISLQEE</sequence>
<evidence type="ECO:0000313" key="1">
    <source>
        <dbReference type="EMBL" id="KAH9830317.1"/>
    </source>
</evidence>
<protein>
    <submittedName>
        <fullName evidence="1">Uncharacterized protein</fullName>
    </submittedName>
</protein>
<evidence type="ECO:0000313" key="2">
    <source>
        <dbReference type="Proteomes" id="UP000814176"/>
    </source>
</evidence>